<dbReference type="HOGENOM" id="CLU_1289137_0_0_1"/>
<sequence>MHLTPSVPPDPFCPSMLEILAGTLHMRASTESQTPGLSNQPRAVNVRLCGLGLVMMKAWVKRTIGYLGSQHAATRSLLHGGTVVKVHRPRPSGVQIFHYLWVACRELASPYTTFIREGDCRVTDNRSFLYSEDAGNPNSTVPLLFGSYAATFKVNRCIATLWRERLVCDCRSGAPLHLSCMHALLILVNIRVVARRLHGLNDWSPPMTVEKSGR</sequence>
<evidence type="ECO:0000313" key="2">
    <source>
        <dbReference type="Proteomes" id="UP000002668"/>
    </source>
</evidence>
<keyword evidence="2" id="KW-1185">Reference proteome</keyword>
<name>E5AAR8_LEPMJ</name>
<dbReference type="Proteomes" id="UP000002668">
    <property type="component" value="Genome"/>
</dbReference>
<evidence type="ECO:0000313" key="1">
    <source>
        <dbReference type="EMBL" id="CBY00759.1"/>
    </source>
</evidence>
<reference evidence="2" key="1">
    <citation type="journal article" date="2011" name="Nat. Commun.">
        <title>Effector diversification within compartments of the Leptosphaeria maculans genome affected by Repeat-Induced Point mutations.</title>
        <authorList>
            <person name="Rouxel T."/>
            <person name="Grandaubert J."/>
            <person name="Hane J.K."/>
            <person name="Hoede C."/>
            <person name="van de Wouw A.P."/>
            <person name="Couloux A."/>
            <person name="Dominguez V."/>
            <person name="Anthouard V."/>
            <person name="Bally P."/>
            <person name="Bourras S."/>
            <person name="Cozijnsen A.J."/>
            <person name="Ciuffetti L.M."/>
            <person name="Degrave A."/>
            <person name="Dilmaghani A."/>
            <person name="Duret L."/>
            <person name="Fudal I."/>
            <person name="Goodwin S.B."/>
            <person name="Gout L."/>
            <person name="Glaser N."/>
            <person name="Linglin J."/>
            <person name="Kema G.H.J."/>
            <person name="Lapalu N."/>
            <person name="Lawrence C.B."/>
            <person name="May K."/>
            <person name="Meyer M."/>
            <person name="Ollivier B."/>
            <person name="Poulain J."/>
            <person name="Schoch C.L."/>
            <person name="Simon A."/>
            <person name="Spatafora J.W."/>
            <person name="Stachowiak A."/>
            <person name="Turgeon B.G."/>
            <person name="Tyler B.M."/>
            <person name="Vincent D."/>
            <person name="Weissenbach J."/>
            <person name="Amselem J."/>
            <person name="Quesneville H."/>
            <person name="Oliver R.P."/>
            <person name="Wincker P."/>
            <person name="Balesdent M.-H."/>
            <person name="Howlett B.J."/>
        </authorList>
    </citation>
    <scope>NUCLEOTIDE SEQUENCE [LARGE SCALE GENOMIC DNA]</scope>
    <source>
        <strain evidence="2">JN3 / isolate v23.1.3 / race Av1-4-5-6-7-8</strain>
    </source>
</reference>
<dbReference type="EMBL" id="FP929138">
    <property type="protein sequence ID" value="CBY00759.1"/>
    <property type="molecule type" value="Genomic_DNA"/>
</dbReference>
<proteinExistence type="predicted"/>
<dbReference type="AlphaFoldDB" id="E5AAR8"/>
<protein>
    <submittedName>
        <fullName evidence="1">Predicted protein</fullName>
    </submittedName>
</protein>
<accession>E5AAR8</accession>
<organism evidence="2">
    <name type="scientific">Leptosphaeria maculans (strain JN3 / isolate v23.1.3 / race Av1-4-5-6-7-8)</name>
    <name type="common">Blackleg fungus</name>
    <name type="synonym">Phoma lingam</name>
    <dbReference type="NCBI Taxonomy" id="985895"/>
    <lineage>
        <taxon>Eukaryota</taxon>
        <taxon>Fungi</taxon>
        <taxon>Dikarya</taxon>
        <taxon>Ascomycota</taxon>
        <taxon>Pezizomycotina</taxon>
        <taxon>Dothideomycetes</taxon>
        <taxon>Pleosporomycetidae</taxon>
        <taxon>Pleosporales</taxon>
        <taxon>Pleosporineae</taxon>
        <taxon>Leptosphaeriaceae</taxon>
        <taxon>Plenodomus</taxon>
        <taxon>Plenodomus lingam/Leptosphaeria maculans species complex</taxon>
    </lineage>
</organism>
<dbReference type="OrthoDB" id="10605895at2759"/>
<dbReference type="InParanoid" id="E5AAR8"/>
<gene>
    <name evidence="1" type="ORF">LEMA_P018890.1</name>
</gene>
<dbReference type="VEuPathDB" id="FungiDB:LEMA_P018890.1"/>